<proteinExistence type="predicted"/>
<keyword evidence="2" id="KW-1185">Reference proteome</keyword>
<dbReference type="STRING" id="742817.HMPREF9449_01109"/>
<evidence type="ECO:0000313" key="2">
    <source>
        <dbReference type="Proteomes" id="UP000004892"/>
    </source>
</evidence>
<organism evidence="1 2">
    <name type="scientific">Odoribacter laneus YIT 12061</name>
    <dbReference type="NCBI Taxonomy" id="742817"/>
    <lineage>
        <taxon>Bacteria</taxon>
        <taxon>Pseudomonadati</taxon>
        <taxon>Bacteroidota</taxon>
        <taxon>Bacteroidia</taxon>
        <taxon>Bacteroidales</taxon>
        <taxon>Odoribacteraceae</taxon>
        <taxon>Odoribacter</taxon>
    </lineage>
</organism>
<dbReference type="PROSITE" id="PS51257">
    <property type="entry name" value="PROKAR_LIPOPROTEIN"/>
    <property type="match status" value="1"/>
</dbReference>
<protein>
    <recommendedName>
        <fullName evidence="3">Major fimbrial subunit protein N-terminal domain-containing protein</fullName>
    </recommendedName>
</protein>
<dbReference type="HOGENOM" id="CLU_727289_0_0_10"/>
<comment type="caution">
    <text evidence="1">The sequence shown here is derived from an EMBL/GenBank/DDBJ whole genome shotgun (WGS) entry which is preliminary data.</text>
</comment>
<dbReference type="Proteomes" id="UP000004892">
    <property type="component" value="Unassembled WGS sequence"/>
</dbReference>
<dbReference type="AlphaFoldDB" id="H1DFS3"/>
<gene>
    <name evidence="1" type="ORF">HMPREF9449_01109</name>
</gene>
<accession>H1DFS3</accession>
<dbReference type="EMBL" id="ADMC01000017">
    <property type="protein sequence ID" value="EHP48746.1"/>
    <property type="molecule type" value="Genomic_DNA"/>
</dbReference>
<evidence type="ECO:0000313" key="1">
    <source>
        <dbReference type="EMBL" id="EHP48746.1"/>
    </source>
</evidence>
<sequence length="380" mass="42560">MMKEKIIHIAVCSLLLFGLSGCSRGSGDESLALQSSDPVLLELDIALPTRTDESGIPEREKVKELRLIMIDAKSGKVEYNKLFENPTPSISKSDRYRYSYSVKIESTAGTKFLYALANAESLIGNVVTETLGAELMEGLEKFELTGEIDSLNANGLIPIVSRRYEVQLGAQSSKGRAVSMQRVEIVMAYTATKFDFTFINALSSNEDVNIVGWQIDKVAKKSYLVPHMDVDAWNMLINLGGTVDDDDWVTDYTVPRNTEYGGYSQTYPQPLLLNYGETKEDLTTYCLHESRYFGEFGSATDQEYFFTLRIKPKGWDENNPPIILSGGKFPNLKSLVRGTHVVVQARLKNMPDKGDNTLEVRVKTWINDEPVNGSWEEITQ</sequence>
<evidence type="ECO:0008006" key="3">
    <source>
        <dbReference type="Google" id="ProtNLM"/>
    </source>
</evidence>
<dbReference type="eggNOG" id="ENOG5033TSN">
    <property type="taxonomic scope" value="Bacteria"/>
</dbReference>
<dbReference type="PATRIC" id="fig|742817.3.peg.1177"/>
<name>H1DFS3_9BACT</name>
<reference evidence="1 2" key="1">
    <citation type="submission" date="2012-01" db="EMBL/GenBank/DDBJ databases">
        <title>The Genome Sequence of Odoribacter laneus YIT 12061.</title>
        <authorList>
            <consortium name="The Broad Institute Genome Sequencing Platform"/>
            <person name="Earl A."/>
            <person name="Ward D."/>
            <person name="Feldgarden M."/>
            <person name="Gevers D."/>
            <person name="Morotomi M."/>
            <person name="Young S.K."/>
            <person name="Zeng Q."/>
            <person name="Gargeya S."/>
            <person name="Fitzgerald M."/>
            <person name="Haas B."/>
            <person name="Abouelleil A."/>
            <person name="Alvarado L."/>
            <person name="Arachchi H.M."/>
            <person name="Berlin A."/>
            <person name="Chapman S.B."/>
            <person name="Gearin G."/>
            <person name="Goldberg J."/>
            <person name="Griggs A."/>
            <person name="Gujja S."/>
            <person name="Hansen M."/>
            <person name="Heiman D."/>
            <person name="Howarth C."/>
            <person name="Larimer J."/>
            <person name="Lui A."/>
            <person name="MacDonald P.J.P."/>
            <person name="McCowen C."/>
            <person name="Montmayeur A."/>
            <person name="Murphy C."/>
            <person name="Neiman D."/>
            <person name="Pearson M."/>
            <person name="Priest M."/>
            <person name="Roberts A."/>
            <person name="Saif S."/>
            <person name="Shea T."/>
            <person name="Sisk P."/>
            <person name="Stolte C."/>
            <person name="Sykes S."/>
            <person name="Wortman J."/>
            <person name="Nusbaum C."/>
            <person name="Birren B."/>
        </authorList>
    </citation>
    <scope>NUCLEOTIDE SEQUENCE [LARGE SCALE GENOMIC DNA]</scope>
    <source>
        <strain evidence="1 2">YIT 12061</strain>
    </source>
</reference>